<dbReference type="Proteomes" id="UP001309876">
    <property type="component" value="Unassembled WGS sequence"/>
</dbReference>
<feature type="compositionally biased region" description="Low complexity" evidence="1">
    <location>
        <begin position="199"/>
        <end position="210"/>
    </location>
</feature>
<proteinExistence type="predicted"/>
<organism evidence="2 3">
    <name type="scientific">Lithohypha guttulata</name>
    <dbReference type="NCBI Taxonomy" id="1690604"/>
    <lineage>
        <taxon>Eukaryota</taxon>
        <taxon>Fungi</taxon>
        <taxon>Dikarya</taxon>
        <taxon>Ascomycota</taxon>
        <taxon>Pezizomycotina</taxon>
        <taxon>Eurotiomycetes</taxon>
        <taxon>Chaetothyriomycetidae</taxon>
        <taxon>Chaetothyriales</taxon>
        <taxon>Trichomeriaceae</taxon>
        <taxon>Lithohypha</taxon>
    </lineage>
</organism>
<reference evidence="2 3" key="1">
    <citation type="submission" date="2023-08" db="EMBL/GenBank/DDBJ databases">
        <title>Black Yeasts Isolated from many extreme environments.</title>
        <authorList>
            <person name="Coleine C."/>
            <person name="Stajich J.E."/>
            <person name="Selbmann L."/>
        </authorList>
    </citation>
    <scope>NUCLEOTIDE SEQUENCE [LARGE SCALE GENOMIC DNA]</scope>
    <source>
        <strain evidence="2 3">CCFEE 5910</strain>
    </source>
</reference>
<feature type="compositionally biased region" description="Basic and acidic residues" evidence="1">
    <location>
        <begin position="254"/>
        <end position="269"/>
    </location>
</feature>
<feature type="compositionally biased region" description="Polar residues" evidence="1">
    <location>
        <begin position="58"/>
        <end position="80"/>
    </location>
</feature>
<accession>A0AAN7T9U0</accession>
<evidence type="ECO:0000313" key="2">
    <source>
        <dbReference type="EMBL" id="KAK5089202.1"/>
    </source>
</evidence>
<protein>
    <submittedName>
        <fullName evidence="2">Uncharacterized protein</fullName>
    </submittedName>
</protein>
<dbReference type="EMBL" id="JAVRRJ010000002">
    <property type="protein sequence ID" value="KAK5089202.1"/>
    <property type="molecule type" value="Genomic_DNA"/>
</dbReference>
<comment type="caution">
    <text evidence="2">The sequence shown here is derived from an EMBL/GenBank/DDBJ whole genome shotgun (WGS) entry which is preliminary data.</text>
</comment>
<dbReference type="AlphaFoldDB" id="A0AAN7T9U0"/>
<feature type="compositionally biased region" description="Basic and acidic residues" evidence="1">
    <location>
        <begin position="187"/>
        <end position="198"/>
    </location>
</feature>
<feature type="region of interest" description="Disordered" evidence="1">
    <location>
        <begin position="162"/>
        <end position="298"/>
    </location>
</feature>
<sequence>MESLTFALSVEQADLADKQGETRRVLAAYDEIMDFRELTRKYVEKWDRKGLTEEGSKRSSTQRDPSDQNTGESPKASSSRKVNRNPVVDVDSSDPLSDAINNWTRADDRFEPLTGIRVKIRTCYWKGSSSSSNKNGEATISEADEIHLKLLKSLDVLLHRGRSPDQNEFGPPEDCTVSECQPVDPTFMDKNEKGKNPQEEQQSQSSTTISAGENSSEDSSGISSSTMAGGVIEEEGPVVAIQEHQADVQTMFLQERDGTPDESVGKQDCGDELEGSQSASGDSSDEDECGSPVRAQKE</sequence>
<evidence type="ECO:0000313" key="3">
    <source>
        <dbReference type="Proteomes" id="UP001309876"/>
    </source>
</evidence>
<name>A0AAN7T9U0_9EURO</name>
<feature type="region of interest" description="Disordered" evidence="1">
    <location>
        <begin position="49"/>
        <end position="98"/>
    </location>
</feature>
<feature type="compositionally biased region" description="Low complexity" evidence="1">
    <location>
        <begin position="86"/>
        <end position="98"/>
    </location>
</feature>
<gene>
    <name evidence="2" type="ORF">LTR05_003427</name>
</gene>
<evidence type="ECO:0000256" key="1">
    <source>
        <dbReference type="SAM" id="MobiDB-lite"/>
    </source>
</evidence>
<keyword evidence="3" id="KW-1185">Reference proteome</keyword>